<keyword evidence="3" id="KW-1185">Reference proteome</keyword>
<dbReference type="InterPro" id="IPR001680">
    <property type="entry name" value="WD40_rpt"/>
</dbReference>
<dbReference type="Proteomes" id="UP000670152">
    <property type="component" value="Unassembled WGS sequence"/>
</dbReference>
<dbReference type="PROSITE" id="PS50082">
    <property type="entry name" value="WD_REPEATS_2"/>
    <property type="match status" value="1"/>
</dbReference>
<evidence type="ECO:0000313" key="2">
    <source>
        <dbReference type="EMBL" id="KAG5341705.1"/>
    </source>
</evidence>
<evidence type="ECO:0000313" key="3">
    <source>
        <dbReference type="Proteomes" id="UP000670152"/>
    </source>
</evidence>
<feature type="non-terminal residue" evidence="2">
    <location>
        <position position="1"/>
    </location>
</feature>
<name>A0A836GGX6_9HYME</name>
<dbReference type="OrthoDB" id="7696810at2759"/>
<gene>
    <name evidence="2" type="primary">Wdy_1</name>
    <name evidence="2" type="ORF">G6Z77_0013301</name>
</gene>
<dbReference type="EMBL" id="JAANIB010002090">
    <property type="protein sequence ID" value="KAG5341705.1"/>
    <property type="molecule type" value="Genomic_DNA"/>
</dbReference>
<feature type="repeat" description="WD" evidence="1">
    <location>
        <begin position="26"/>
        <end position="59"/>
    </location>
</feature>
<dbReference type="AlphaFoldDB" id="A0A836GGX6"/>
<dbReference type="SUPFAM" id="SSF50978">
    <property type="entry name" value="WD40 repeat-like"/>
    <property type="match status" value="1"/>
</dbReference>
<evidence type="ECO:0000256" key="1">
    <source>
        <dbReference type="PROSITE-ProRule" id="PRU00221"/>
    </source>
</evidence>
<organism evidence="2 3">
    <name type="scientific">Acromyrmex heyeri</name>
    <dbReference type="NCBI Taxonomy" id="230685"/>
    <lineage>
        <taxon>Eukaryota</taxon>
        <taxon>Metazoa</taxon>
        <taxon>Ecdysozoa</taxon>
        <taxon>Arthropoda</taxon>
        <taxon>Hexapoda</taxon>
        <taxon>Insecta</taxon>
        <taxon>Pterygota</taxon>
        <taxon>Neoptera</taxon>
        <taxon>Endopterygota</taxon>
        <taxon>Hymenoptera</taxon>
        <taxon>Apocrita</taxon>
        <taxon>Aculeata</taxon>
        <taxon>Formicoidea</taxon>
        <taxon>Formicidae</taxon>
        <taxon>Myrmicinae</taxon>
        <taxon>Acromyrmex</taxon>
    </lineage>
</organism>
<sequence length="132" mass="15298">FLWKDFYGRAKRAVRNQILPFLLLFVCGHTWGMTSLQIISNARVIVSDSADPTIRLWSLMNLKIRLLPTVVPNATQITSNFMTNSIYDTYVILRENIEFRQKSYQEELEIKANESLHEQIGESNNSSKFKLA</sequence>
<keyword evidence="1" id="KW-0853">WD repeat</keyword>
<proteinExistence type="predicted"/>
<feature type="non-terminal residue" evidence="2">
    <location>
        <position position="132"/>
    </location>
</feature>
<dbReference type="InterPro" id="IPR036322">
    <property type="entry name" value="WD40_repeat_dom_sf"/>
</dbReference>
<protein>
    <submittedName>
        <fullName evidence="2">WDY protein</fullName>
    </submittedName>
</protein>
<accession>A0A836GGX6</accession>
<dbReference type="PROSITE" id="PS50294">
    <property type="entry name" value="WD_REPEATS_REGION"/>
    <property type="match status" value="1"/>
</dbReference>
<reference evidence="2 3" key="1">
    <citation type="submission" date="2020-02" db="EMBL/GenBank/DDBJ databases">
        <title>Relaxed selection underlies rapid genomic changes in the transitions from sociality to social parasitism in ants.</title>
        <authorList>
            <person name="Bi X."/>
        </authorList>
    </citation>
    <scope>NUCLEOTIDE SEQUENCE [LARGE SCALE GENOMIC DNA]</scope>
    <source>
        <strain evidence="2">BGI-DK2014b</strain>
        <tissue evidence="2">Whole body</tissue>
    </source>
</reference>
<comment type="caution">
    <text evidence="2">The sequence shown here is derived from an EMBL/GenBank/DDBJ whole genome shotgun (WGS) entry which is preliminary data.</text>
</comment>